<organism evidence="3 4">
    <name type="scientific">Halteria grandinella</name>
    <dbReference type="NCBI Taxonomy" id="5974"/>
    <lineage>
        <taxon>Eukaryota</taxon>
        <taxon>Sar</taxon>
        <taxon>Alveolata</taxon>
        <taxon>Ciliophora</taxon>
        <taxon>Intramacronucleata</taxon>
        <taxon>Spirotrichea</taxon>
        <taxon>Stichotrichia</taxon>
        <taxon>Sporadotrichida</taxon>
        <taxon>Halteriidae</taxon>
        <taxon>Halteria</taxon>
    </lineage>
</organism>
<dbReference type="InterPro" id="IPR001806">
    <property type="entry name" value="Small_GTPase"/>
</dbReference>
<accession>A0A8J8NP27</accession>
<feature type="compositionally biased region" description="Basic residues" evidence="2">
    <location>
        <begin position="232"/>
        <end position="241"/>
    </location>
</feature>
<dbReference type="CDD" id="cd00154">
    <property type="entry name" value="Rab"/>
    <property type="match status" value="1"/>
</dbReference>
<dbReference type="SMART" id="SM00176">
    <property type="entry name" value="RAN"/>
    <property type="match status" value="1"/>
</dbReference>
<dbReference type="GO" id="GO:0003924">
    <property type="term" value="F:GTPase activity"/>
    <property type="evidence" value="ECO:0007669"/>
    <property type="project" value="InterPro"/>
</dbReference>
<gene>
    <name evidence="3" type="ORF">FGO68_gene3781</name>
</gene>
<dbReference type="OrthoDB" id="193499at2759"/>
<dbReference type="SMART" id="SM00173">
    <property type="entry name" value="RAS"/>
    <property type="match status" value="1"/>
</dbReference>
<dbReference type="InterPro" id="IPR005225">
    <property type="entry name" value="Small_GTP-bd"/>
</dbReference>
<dbReference type="GO" id="GO:0005525">
    <property type="term" value="F:GTP binding"/>
    <property type="evidence" value="ECO:0007669"/>
    <property type="project" value="InterPro"/>
</dbReference>
<evidence type="ECO:0000313" key="4">
    <source>
        <dbReference type="Proteomes" id="UP000785679"/>
    </source>
</evidence>
<proteinExistence type="predicted"/>
<dbReference type="SUPFAM" id="SSF52540">
    <property type="entry name" value="P-loop containing nucleoside triphosphate hydrolases"/>
    <property type="match status" value="1"/>
</dbReference>
<dbReference type="NCBIfam" id="TIGR00231">
    <property type="entry name" value="small_GTP"/>
    <property type="match status" value="1"/>
</dbReference>
<sequence>MKLDSGGATDQQEQEEIFDKDCPDFNYKLILIGDSRAGKTSVTERYVNDAFDEKQKQTRTVQISRKMVKIDRTEKWAQLHIWDTLGQENFKSLAPLFYRKAVGAFLVFDLTSRKSFENIDDWYQQVSSNVDGARVIVMLLGNKADLPNREVSYNDAMEYARSRNFGYLEVSAKTGTNIRNSFNCLVKEIYRAQVQEDPTTGNTIKPPGQPFKLLKEGDENQPGQSEQEGPAKGKKKKECKC</sequence>
<evidence type="ECO:0000256" key="2">
    <source>
        <dbReference type="SAM" id="MobiDB-lite"/>
    </source>
</evidence>
<dbReference type="Pfam" id="PF00071">
    <property type="entry name" value="Ras"/>
    <property type="match status" value="1"/>
</dbReference>
<dbReference type="InterPro" id="IPR027417">
    <property type="entry name" value="P-loop_NTPase"/>
</dbReference>
<dbReference type="SMART" id="SM00175">
    <property type="entry name" value="RAB"/>
    <property type="match status" value="1"/>
</dbReference>
<dbReference type="PROSITE" id="PS51420">
    <property type="entry name" value="RHO"/>
    <property type="match status" value="1"/>
</dbReference>
<comment type="caution">
    <text evidence="3">The sequence shown here is derived from an EMBL/GenBank/DDBJ whole genome shotgun (WGS) entry which is preliminary data.</text>
</comment>
<dbReference type="AlphaFoldDB" id="A0A8J8NP27"/>
<protein>
    <submittedName>
        <fullName evidence="3">Uncharacterized protein</fullName>
    </submittedName>
</protein>
<evidence type="ECO:0000313" key="3">
    <source>
        <dbReference type="EMBL" id="TNV78433.1"/>
    </source>
</evidence>
<dbReference type="PANTHER" id="PTHR47978">
    <property type="match status" value="1"/>
</dbReference>
<keyword evidence="1" id="KW-0547">Nucleotide-binding</keyword>
<dbReference type="Gene3D" id="3.40.50.300">
    <property type="entry name" value="P-loop containing nucleotide triphosphate hydrolases"/>
    <property type="match status" value="1"/>
</dbReference>
<dbReference type="SMART" id="SM00174">
    <property type="entry name" value="RHO"/>
    <property type="match status" value="1"/>
</dbReference>
<name>A0A8J8NP27_HALGN</name>
<dbReference type="PROSITE" id="PS51421">
    <property type="entry name" value="RAS"/>
    <property type="match status" value="1"/>
</dbReference>
<reference evidence="3" key="1">
    <citation type="submission" date="2019-06" db="EMBL/GenBank/DDBJ databases">
        <authorList>
            <person name="Zheng W."/>
        </authorList>
    </citation>
    <scope>NUCLEOTIDE SEQUENCE</scope>
    <source>
        <strain evidence="3">QDHG01</strain>
    </source>
</reference>
<dbReference type="Proteomes" id="UP000785679">
    <property type="component" value="Unassembled WGS sequence"/>
</dbReference>
<dbReference type="PRINTS" id="PR00449">
    <property type="entry name" value="RASTRNSFRMNG"/>
</dbReference>
<dbReference type="PROSITE" id="PS51419">
    <property type="entry name" value="RAB"/>
    <property type="match status" value="1"/>
</dbReference>
<evidence type="ECO:0000256" key="1">
    <source>
        <dbReference type="ARBA" id="ARBA00022741"/>
    </source>
</evidence>
<feature type="region of interest" description="Disordered" evidence="2">
    <location>
        <begin position="197"/>
        <end position="241"/>
    </location>
</feature>
<keyword evidence="4" id="KW-1185">Reference proteome</keyword>
<dbReference type="FunFam" id="3.40.50.300:FF:001462">
    <property type="entry name" value="Small GTP-binding protein, putative"/>
    <property type="match status" value="1"/>
</dbReference>
<dbReference type="EMBL" id="RRYP01010352">
    <property type="protein sequence ID" value="TNV78433.1"/>
    <property type="molecule type" value="Genomic_DNA"/>
</dbReference>